<dbReference type="InterPro" id="IPR023214">
    <property type="entry name" value="HAD_sf"/>
</dbReference>
<protein>
    <submittedName>
        <fullName evidence="1">HAD family phosphatase</fullName>
    </submittedName>
</protein>
<dbReference type="InterPro" id="IPR006379">
    <property type="entry name" value="HAD-SF_hydro_IIB"/>
</dbReference>
<evidence type="ECO:0000313" key="2">
    <source>
        <dbReference type="Proteomes" id="UP000516160"/>
    </source>
</evidence>
<dbReference type="GO" id="GO:0000287">
    <property type="term" value="F:magnesium ion binding"/>
    <property type="evidence" value="ECO:0007669"/>
    <property type="project" value="TreeGrafter"/>
</dbReference>
<proteinExistence type="predicted"/>
<dbReference type="AlphaFoldDB" id="A0A7G9W5L3"/>
<dbReference type="Gene3D" id="3.30.1240.10">
    <property type="match status" value="1"/>
</dbReference>
<dbReference type="PANTHER" id="PTHR10000">
    <property type="entry name" value="PHOSPHOSERINE PHOSPHATASE"/>
    <property type="match status" value="1"/>
</dbReference>
<dbReference type="Gene3D" id="3.40.50.1000">
    <property type="entry name" value="HAD superfamily/HAD-like"/>
    <property type="match status" value="1"/>
</dbReference>
<dbReference type="NCBIfam" id="TIGR00099">
    <property type="entry name" value="Cof-subfamily"/>
    <property type="match status" value="1"/>
</dbReference>
<dbReference type="EMBL" id="CP058559">
    <property type="protein sequence ID" value="QNO13975.1"/>
    <property type="molecule type" value="Genomic_DNA"/>
</dbReference>
<dbReference type="RefSeq" id="WP_213167637.1">
    <property type="nucleotide sequence ID" value="NZ_CP058559.1"/>
</dbReference>
<dbReference type="CDD" id="cd07516">
    <property type="entry name" value="HAD_Pase"/>
    <property type="match status" value="1"/>
</dbReference>
<dbReference type="GO" id="GO:0016791">
    <property type="term" value="F:phosphatase activity"/>
    <property type="evidence" value="ECO:0007669"/>
    <property type="project" value="TreeGrafter"/>
</dbReference>
<dbReference type="SFLD" id="SFLDS00003">
    <property type="entry name" value="Haloacid_Dehalogenase"/>
    <property type="match status" value="1"/>
</dbReference>
<dbReference type="SUPFAM" id="SSF56784">
    <property type="entry name" value="HAD-like"/>
    <property type="match status" value="1"/>
</dbReference>
<dbReference type="Proteomes" id="UP000516160">
    <property type="component" value="Chromosome"/>
</dbReference>
<accession>A0A7G9W5L3</accession>
<name>A0A7G9W5L3_ALKCA</name>
<gene>
    <name evidence="1" type="ORF">HYG86_03905</name>
</gene>
<dbReference type="SFLD" id="SFLDG01144">
    <property type="entry name" value="C2.B.4:_PGP_Like"/>
    <property type="match status" value="1"/>
</dbReference>
<dbReference type="PROSITE" id="PS01229">
    <property type="entry name" value="COF_2"/>
    <property type="match status" value="1"/>
</dbReference>
<dbReference type="InterPro" id="IPR000150">
    <property type="entry name" value="Cof"/>
</dbReference>
<keyword evidence="2" id="KW-1185">Reference proteome</keyword>
<dbReference type="SFLD" id="SFLDG01140">
    <property type="entry name" value="C2.B:_Phosphomannomutase_and_P"/>
    <property type="match status" value="1"/>
</dbReference>
<reference evidence="1 2" key="1">
    <citation type="submission" date="2020-07" db="EMBL/GenBank/DDBJ databases">
        <title>Alkalicella. sp. LB2 genome.</title>
        <authorList>
            <person name="Postec A."/>
            <person name="Quemeneur M."/>
        </authorList>
    </citation>
    <scope>NUCLEOTIDE SEQUENCE [LARGE SCALE GENOMIC DNA]</scope>
    <source>
        <strain evidence="1 2">LB2</strain>
    </source>
</reference>
<evidence type="ECO:0000313" key="1">
    <source>
        <dbReference type="EMBL" id="QNO13975.1"/>
    </source>
</evidence>
<dbReference type="GO" id="GO:0005829">
    <property type="term" value="C:cytosol"/>
    <property type="evidence" value="ECO:0007669"/>
    <property type="project" value="TreeGrafter"/>
</dbReference>
<organism evidence="1 2">
    <name type="scientific">Alkalicella caledoniensis</name>
    <dbReference type="NCBI Taxonomy" id="2731377"/>
    <lineage>
        <taxon>Bacteria</taxon>
        <taxon>Bacillati</taxon>
        <taxon>Bacillota</taxon>
        <taxon>Clostridia</taxon>
        <taxon>Eubacteriales</taxon>
        <taxon>Proteinivoracaceae</taxon>
        <taxon>Alkalicella</taxon>
    </lineage>
</organism>
<dbReference type="KEGG" id="acae:HYG86_03905"/>
<dbReference type="InterPro" id="IPR036412">
    <property type="entry name" value="HAD-like_sf"/>
</dbReference>
<dbReference type="NCBIfam" id="TIGR01484">
    <property type="entry name" value="HAD-SF-IIB"/>
    <property type="match status" value="1"/>
</dbReference>
<dbReference type="Pfam" id="PF08282">
    <property type="entry name" value="Hydrolase_3"/>
    <property type="match status" value="1"/>
</dbReference>
<sequence>MNNYKLICIDLDGTLLPSNHLVSERTKKTLKKAEELGIHIAISTGRSLTDAEHFAQLLGVKATVISANGAYVREKDSNEVVYKNILGEEAIWTIYDICNKYEVTPCYHTPDKIIHGPDYGRFLLQIEEKSRELGKKVIITKPYPVENLEQWKQFVEQEKDNILKCELFHEDTDRINNIKFDLRQLDQLEVVDSIREEHMEANSKGTSKGRAIEVLAGLLNIKREEIIAIGDGDNDITMIEFAGLGIAMGNAKEVLKAKASYITGSNDEDGVAAAIEKFVLKKDKAII</sequence>
<dbReference type="PANTHER" id="PTHR10000:SF8">
    <property type="entry name" value="HAD SUPERFAMILY HYDROLASE-LIKE, TYPE 3"/>
    <property type="match status" value="1"/>
</dbReference>